<evidence type="ECO:0000313" key="6">
    <source>
        <dbReference type="Proteomes" id="UP000199686"/>
    </source>
</evidence>
<protein>
    <submittedName>
        <fullName evidence="3">YlxR family protein</fullName>
    </submittedName>
</protein>
<dbReference type="NCBIfam" id="NF047356">
    <property type="entry name" value="RNA_bind_RnpM"/>
    <property type="match status" value="1"/>
</dbReference>
<dbReference type="EMBL" id="FOQC01000003">
    <property type="protein sequence ID" value="SFH54961.1"/>
    <property type="molecule type" value="Genomic_DNA"/>
</dbReference>
<reference evidence="2 5" key="1">
    <citation type="submission" date="2016-02" db="EMBL/GenBank/DDBJ databases">
        <authorList>
            <person name="Strepis N."/>
        </authorList>
    </citation>
    <scope>NUCLEOTIDE SEQUENCE [LARGE SCALE GENOMIC DNA]</scope>
    <source>
        <strain evidence="2">Trichococcus flocculiformis</strain>
    </source>
</reference>
<organism evidence="3 7">
    <name type="scientific">Trichococcus flocculiformis</name>
    <dbReference type="NCBI Taxonomy" id="82803"/>
    <lineage>
        <taxon>Bacteria</taxon>
        <taxon>Bacillati</taxon>
        <taxon>Bacillota</taxon>
        <taxon>Bacilli</taxon>
        <taxon>Lactobacillales</taxon>
        <taxon>Carnobacteriaceae</taxon>
        <taxon>Trichococcus</taxon>
    </lineage>
</organism>
<dbReference type="AlphaFoldDB" id="A0A143Y5F4"/>
<evidence type="ECO:0000313" key="2">
    <source>
        <dbReference type="EMBL" id="CZQ82147.1"/>
    </source>
</evidence>
<dbReference type="InterPro" id="IPR035931">
    <property type="entry name" value="YlxR-like_sf"/>
</dbReference>
<name>A0A143Y5F4_9LACT</name>
<evidence type="ECO:0000313" key="4">
    <source>
        <dbReference type="EMBL" id="SFH54961.1"/>
    </source>
</evidence>
<sequence>MKTRKIPMRKCVVSNEMKPKKELVRIVKNQAGEIAIDPTGRMNGRGAYVSMEPALVQKAWKQHILEKHLEIAISDAFYQELFDYVEHQKARSLL</sequence>
<evidence type="ECO:0000259" key="1">
    <source>
        <dbReference type="Pfam" id="PF04296"/>
    </source>
</evidence>
<dbReference type="Proteomes" id="UP000195947">
    <property type="component" value="Unassembled WGS sequence"/>
</dbReference>
<dbReference type="RefSeq" id="WP_068559593.1">
    <property type="nucleotide sequence ID" value="NZ_CP089787.1"/>
</dbReference>
<dbReference type="InterPro" id="IPR007393">
    <property type="entry name" value="YlxR_dom"/>
</dbReference>
<reference evidence="3 7" key="3">
    <citation type="journal article" date="2020" name="Biotechnol. Biofuels">
        <title>New insights from the biogas microbiome by comprehensive genome-resolved metagenomics of nearly 1600 species originating from multiple anaerobic digesters.</title>
        <authorList>
            <person name="Campanaro S."/>
            <person name="Treu L."/>
            <person name="Rodriguez-R L.M."/>
            <person name="Kovalovszki A."/>
            <person name="Ziels R.M."/>
            <person name="Maus I."/>
            <person name="Zhu X."/>
            <person name="Kougias P.G."/>
            <person name="Basile A."/>
            <person name="Luo G."/>
            <person name="Schluter A."/>
            <person name="Konstantinidis K.T."/>
            <person name="Angelidaki I."/>
        </authorList>
    </citation>
    <scope>NUCLEOTIDE SEQUENCE [LARGE SCALE GENOMIC DNA]</scope>
    <source>
        <strain evidence="3">AS07pgkLD_105</strain>
    </source>
</reference>
<evidence type="ECO:0000313" key="7">
    <source>
        <dbReference type="Proteomes" id="UP000589373"/>
    </source>
</evidence>
<dbReference type="InterPro" id="IPR037465">
    <property type="entry name" value="YlxR"/>
</dbReference>
<keyword evidence="5" id="KW-1185">Reference proteome</keyword>
<dbReference type="OrthoDB" id="9813251at2"/>
<dbReference type="PANTHER" id="PTHR34215:SF1">
    <property type="entry name" value="YLXR DOMAIN-CONTAINING PROTEIN"/>
    <property type="match status" value="1"/>
</dbReference>
<dbReference type="Proteomes" id="UP000199686">
    <property type="component" value="Unassembled WGS sequence"/>
</dbReference>
<evidence type="ECO:0000313" key="3">
    <source>
        <dbReference type="EMBL" id="NLD32821.1"/>
    </source>
</evidence>
<dbReference type="STRING" id="82803.SAMN04488048_102121"/>
<dbReference type="Pfam" id="PF04296">
    <property type="entry name" value="YlxR"/>
    <property type="match status" value="1"/>
</dbReference>
<dbReference type="PANTHER" id="PTHR34215">
    <property type="entry name" value="BLL0784 PROTEIN"/>
    <property type="match status" value="1"/>
</dbReference>
<dbReference type="Gene3D" id="3.30.1230.10">
    <property type="entry name" value="YlxR-like"/>
    <property type="match status" value="1"/>
</dbReference>
<feature type="domain" description="YlxR" evidence="1">
    <location>
        <begin position="9"/>
        <end position="81"/>
    </location>
</feature>
<gene>
    <name evidence="3" type="ORF">GX662_11290</name>
    <name evidence="4" type="ORF">SAMN04488507_100379</name>
    <name evidence="2" type="ORF">TFLO_263</name>
</gene>
<dbReference type="EMBL" id="JAAZCD010000252">
    <property type="protein sequence ID" value="NLD32821.1"/>
    <property type="molecule type" value="Genomic_DNA"/>
</dbReference>
<reference evidence="4 6" key="2">
    <citation type="submission" date="2016-10" db="EMBL/GenBank/DDBJ databases">
        <authorList>
            <person name="Varghese N."/>
            <person name="Submissions S."/>
        </authorList>
    </citation>
    <scope>NUCLEOTIDE SEQUENCE [LARGE SCALE GENOMIC DNA]</scope>
    <source>
        <strain evidence="4 6">DSM 2094</strain>
    </source>
</reference>
<dbReference type="Proteomes" id="UP000589373">
    <property type="component" value="Unassembled WGS sequence"/>
</dbReference>
<comment type="caution">
    <text evidence="3">The sequence shown here is derived from an EMBL/GenBank/DDBJ whole genome shotgun (WGS) entry which is preliminary data.</text>
</comment>
<dbReference type="EMBL" id="FJMZ01000002">
    <property type="protein sequence ID" value="CZQ82147.1"/>
    <property type="molecule type" value="Genomic_DNA"/>
</dbReference>
<evidence type="ECO:0000313" key="5">
    <source>
        <dbReference type="Proteomes" id="UP000195947"/>
    </source>
</evidence>
<dbReference type="CDD" id="cd00279">
    <property type="entry name" value="YlxR"/>
    <property type="match status" value="1"/>
</dbReference>
<dbReference type="SUPFAM" id="SSF64376">
    <property type="entry name" value="YlxR-like"/>
    <property type="match status" value="1"/>
</dbReference>
<proteinExistence type="predicted"/>
<accession>A0A143Y5F4</accession>